<reference evidence="2" key="1">
    <citation type="journal article" date="2023" name="Nat. Plants">
        <title>Single-cell RNA sequencing provides a high-resolution roadmap for understanding the multicellular compartmentation of specialized metabolism.</title>
        <authorList>
            <person name="Sun S."/>
            <person name="Shen X."/>
            <person name="Li Y."/>
            <person name="Li Y."/>
            <person name="Wang S."/>
            <person name="Li R."/>
            <person name="Zhang H."/>
            <person name="Shen G."/>
            <person name="Guo B."/>
            <person name="Wei J."/>
            <person name="Xu J."/>
            <person name="St-Pierre B."/>
            <person name="Chen S."/>
            <person name="Sun C."/>
        </authorList>
    </citation>
    <scope>NUCLEOTIDE SEQUENCE [LARGE SCALE GENOMIC DNA]</scope>
</reference>
<dbReference type="Proteomes" id="UP001060085">
    <property type="component" value="Linkage Group LG03"/>
</dbReference>
<sequence>MILNTKQTLGKQEVPCYFIFGDSLLDNGNNNNLNTTLKANYFPYGIDFPGGVVTGRFTNGRTMGDIIGENLGFEDYIPAFATAKGQEIKNGVNYASAGSGIRNETGSHLGDRICMDRQLENHQTTISNLASLLGNQTAVDNLLSQCLYIVGIGNNDYINNYFQPQYYETSKLYTTKQYAGILEKQYSHQLTKLHKFGARKICIFGLSPSGCTPAMRDMYSKGLQICADSVNDAVGLFNMKLKAVVDNLNTKLNAANFTYINIFDIQFGYLQYNSTETTIDQPCCQVSEKYKGLCIPNQNPCILRSAHIFYDDYHPTETVNAFTASRAYIALLPSDAHPMDIHQLVQR</sequence>
<name>A0ACC0BDP5_CATRO</name>
<proteinExistence type="predicted"/>
<accession>A0ACC0BDP5</accession>
<dbReference type="EMBL" id="CM044703">
    <property type="protein sequence ID" value="KAI5670707.1"/>
    <property type="molecule type" value="Genomic_DNA"/>
</dbReference>
<comment type="caution">
    <text evidence="1">The sequence shown here is derived from an EMBL/GenBank/DDBJ whole genome shotgun (WGS) entry which is preliminary data.</text>
</comment>
<gene>
    <name evidence="1" type="ORF">M9H77_11071</name>
</gene>
<keyword evidence="2" id="KW-1185">Reference proteome</keyword>
<protein>
    <submittedName>
        <fullName evidence="1">Uncharacterized protein</fullName>
    </submittedName>
</protein>
<organism evidence="1 2">
    <name type="scientific">Catharanthus roseus</name>
    <name type="common">Madagascar periwinkle</name>
    <name type="synonym">Vinca rosea</name>
    <dbReference type="NCBI Taxonomy" id="4058"/>
    <lineage>
        <taxon>Eukaryota</taxon>
        <taxon>Viridiplantae</taxon>
        <taxon>Streptophyta</taxon>
        <taxon>Embryophyta</taxon>
        <taxon>Tracheophyta</taxon>
        <taxon>Spermatophyta</taxon>
        <taxon>Magnoliopsida</taxon>
        <taxon>eudicotyledons</taxon>
        <taxon>Gunneridae</taxon>
        <taxon>Pentapetalae</taxon>
        <taxon>asterids</taxon>
        <taxon>lamiids</taxon>
        <taxon>Gentianales</taxon>
        <taxon>Apocynaceae</taxon>
        <taxon>Rauvolfioideae</taxon>
        <taxon>Vinceae</taxon>
        <taxon>Catharanthinae</taxon>
        <taxon>Catharanthus</taxon>
    </lineage>
</organism>
<evidence type="ECO:0000313" key="1">
    <source>
        <dbReference type="EMBL" id="KAI5670707.1"/>
    </source>
</evidence>
<evidence type="ECO:0000313" key="2">
    <source>
        <dbReference type="Proteomes" id="UP001060085"/>
    </source>
</evidence>